<protein>
    <submittedName>
        <fullName evidence="3">Uncharacterized protein</fullName>
    </submittedName>
</protein>
<gene>
    <name evidence="3" type="ORF">CHS0354_030795</name>
</gene>
<dbReference type="EMBL" id="JAEAOA010001832">
    <property type="protein sequence ID" value="KAK3608340.1"/>
    <property type="molecule type" value="Genomic_DNA"/>
</dbReference>
<comment type="caution">
    <text evidence="3">The sequence shown here is derived from an EMBL/GenBank/DDBJ whole genome shotgun (WGS) entry which is preliminary data.</text>
</comment>
<reference evidence="3" key="3">
    <citation type="submission" date="2023-05" db="EMBL/GenBank/DDBJ databases">
        <authorList>
            <person name="Smith C.H."/>
        </authorList>
    </citation>
    <scope>NUCLEOTIDE SEQUENCE</scope>
    <source>
        <strain evidence="3">CHS0354</strain>
        <tissue evidence="3">Mantle</tissue>
    </source>
</reference>
<organism evidence="3 4">
    <name type="scientific">Potamilus streckersoni</name>
    <dbReference type="NCBI Taxonomy" id="2493646"/>
    <lineage>
        <taxon>Eukaryota</taxon>
        <taxon>Metazoa</taxon>
        <taxon>Spiralia</taxon>
        <taxon>Lophotrochozoa</taxon>
        <taxon>Mollusca</taxon>
        <taxon>Bivalvia</taxon>
        <taxon>Autobranchia</taxon>
        <taxon>Heteroconchia</taxon>
        <taxon>Palaeoheterodonta</taxon>
        <taxon>Unionida</taxon>
        <taxon>Unionoidea</taxon>
        <taxon>Unionidae</taxon>
        <taxon>Ambleminae</taxon>
        <taxon>Lampsilini</taxon>
        <taxon>Potamilus</taxon>
    </lineage>
</organism>
<reference evidence="3" key="2">
    <citation type="journal article" date="2021" name="Genome Biol. Evol.">
        <title>Developing a high-quality reference genome for a parasitic bivalve with doubly uniparental inheritance (Bivalvia: Unionida).</title>
        <authorList>
            <person name="Smith C.H."/>
        </authorList>
    </citation>
    <scope>NUCLEOTIDE SEQUENCE</scope>
    <source>
        <strain evidence="3">CHS0354</strain>
        <tissue evidence="3">Mantle</tissue>
    </source>
</reference>
<proteinExistence type="predicted"/>
<reference evidence="3" key="1">
    <citation type="journal article" date="2021" name="Genome Biol. Evol.">
        <title>A High-Quality Reference Genome for a Parasitic Bivalve with Doubly Uniparental Inheritance (Bivalvia: Unionida).</title>
        <authorList>
            <person name="Smith C.H."/>
        </authorList>
    </citation>
    <scope>NUCLEOTIDE SEQUENCE</scope>
    <source>
        <strain evidence="3">CHS0354</strain>
    </source>
</reference>
<evidence type="ECO:0000256" key="1">
    <source>
        <dbReference type="SAM" id="MobiDB-lite"/>
    </source>
</evidence>
<keyword evidence="2" id="KW-0472">Membrane</keyword>
<accession>A0AAE0WCJ1</accession>
<feature type="region of interest" description="Disordered" evidence="1">
    <location>
        <begin position="53"/>
        <end position="75"/>
    </location>
</feature>
<keyword evidence="2" id="KW-0812">Transmembrane</keyword>
<feature type="transmembrane region" description="Helical" evidence="2">
    <location>
        <begin position="17"/>
        <end position="38"/>
    </location>
</feature>
<keyword evidence="2" id="KW-1133">Transmembrane helix</keyword>
<evidence type="ECO:0000313" key="4">
    <source>
        <dbReference type="Proteomes" id="UP001195483"/>
    </source>
</evidence>
<dbReference type="Proteomes" id="UP001195483">
    <property type="component" value="Unassembled WGS sequence"/>
</dbReference>
<dbReference type="AlphaFoldDB" id="A0AAE0WCJ1"/>
<evidence type="ECO:0000256" key="2">
    <source>
        <dbReference type="SAM" id="Phobius"/>
    </source>
</evidence>
<keyword evidence="4" id="KW-1185">Reference proteome</keyword>
<sequence length="103" mass="11602">MACLTFIVSTKQCARQVALKLVACFMVIWQLAGIVCWLTGQSRRKMSRWNVQQNGQTGSTDHHITPHTTKQPANMKHFSASCWSLVKGMARHTSREASQQAEQ</sequence>
<evidence type="ECO:0000313" key="3">
    <source>
        <dbReference type="EMBL" id="KAK3608340.1"/>
    </source>
</evidence>
<name>A0AAE0WCJ1_9BIVA</name>